<reference evidence="1" key="2">
    <citation type="journal article" date="2023" name="Int. J. Mol. Sci.">
        <title>De Novo Assembly and Annotation of 11 Diverse Shrub Willow (Salix) Genomes Reveals Novel Gene Organization in Sex-Linked Regions.</title>
        <authorList>
            <person name="Hyden B."/>
            <person name="Feng K."/>
            <person name="Yates T.B."/>
            <person name="Jawdy S."/>
            <person name="Cereghino C."/>
            <person name="Smart L.B."/>
            <person name="Muchero W."/>
        </authorList>
    </citation>
    <scope>NUCLEOTIDE SEQUENCE</scope>
    <source>
        <tissue evidence="1">Shoot tip</tissue>
    </source>
</reference>
<protein>
    <submittedName>
        <fullName evidence="1">Uncharacterized protein</fullName>
    </submittedName>
</protein>
<evidence type="ECO:0000313" key="1">
    <source>
        <dbReference type="EMBL" id="KAJ6302858.1"/>
    </source>
</evidence>
<reference evidence="1" key="1">
    <citation type="submission" date="2022-10" db="EMBL/GenBank/DDBJ databases">
        <authorList>
            <person name="Hyden B.L."/>
            <person name="Feng K."/>
            <person name="Yates T."/>
            <person name="Jawdy S."/>
            <person name="Smart L.B."/>
            <person name="Muchero W."/>
        </authorList>
    </citation>
    <scope>NUCLEOTIDE SEQUENCE</scope>
    <source>
        <tissue evidence="1">Shoot tip</tissue>
    </source>
</reference>
<keyword evidence="2" id="KW-1185">Reference proteome</keyword>
<organism evidence="1 2">
    <name type="scientific">Salix suchowensis</name>
    <dbReference type="NCBI Taxonomy" id="1278906"/>
    <lineage>
        <taxon>Eukaryota</taxon>
        <taxon>Viridiplantae</taxon>
        <taxon>Streptophyta</taxon>
        <taxon>Embryophyta</taxon>
        <taxon>Tracheophyta</taxon>
        <taxon>Spermatophyta</taxon>
        <taxon>Magnoliopsida</taxon>
        <taxon>eudicotyledons</taxon>
        <taxon>Gunneridae</taxon>
        <taxon>Pentapetalae</taxon>
        <taxon>rosids</taxon>
        <taxon>fabids</taxon>
        <taxon>Malpighiales</taxon>
        <taxon>Salicaceae</taxon>
        <taxon>Saliceae</taxon>
        <taxon>Salix</taxon>
    </lineage>
</organism>
<gene>
    <name evidence="1" type="ORF">OIU77_016868</name>
</gene>
<proteinExistence type="predicted"/>
<sequence length="79" mass="8996">MAPHVFSLKTHTYPLYKNPSQHSPLIAIKIYDRVLKILVFTLNTFLERFCVCVSRSNSLLNGIRYNEAVRCCSCNGDAC</sequence>
<accession>A0ABQ8ZM41</accession>
<name>A0ABQ8ZM41_9ROSI</name>
<dbReference type="EMBL" id="JAPFFI010000027">
    <property type="protein sequence ID" value="KAJ6302858.1"/>
    <property type="molecule type" value="Genomic_DNA"/>
</dbReference>
<comment type="caution">
    <text evidence="1">The sequence shown here is derived from an EMBL/GenBank/DDBJ whole genome shotgun (WGS) entry which is preliminary data.</text>
</comment>
<evidence type="ECO:0000313" key="2">
    <source>
        <dbReference type="Proteomes" id="UP001141253"/>
    </source>
</evidence>
<dbReference type="Proteomes" id="UP001141253">
    <property type="component" value="Chromosome 16"/>
</dbReference>